<feature type="compositionally biased region" description="Polar residues" evidence="1">
    <location>
        <begin position="26"/>
        <end position="41"/>
    </location>
</feature>
<dbReference type="AlphaFoldDB" id="A0A8H3EXY7"/>
<evidence type="ECO:0000256" key="1">
    <source>
        <dbReference type="SAM" id="MobiDB-lite"/>
    </source>
</evidence>
<proteinExistence type="predicted"/>
<feature type="compositionally biased region" description="Polar residues" evidence="1">
    <location>
        <begin position="48"/>
        <end position="57"/>
    </location>
</feature>
<dbReference type="EMBL" id="CAJPDQ010000009">
    <property type="protein sequence ID" value="CAF9914562.1"/>
    <property type="molecule type" value="Genomic_DNA"/>
</dbReference>
<protein>
    <recommendedName>
        <fullName evidence="2">Transcription factor TFIIIC triple barrel domain-containing protein</fullName>
    </recommendedName>
</protein>
<accession>A0A8H3EXY7</accession>
<feature type="domain" description="Transcription factor TFIIIC triple barrel" evidence="2">
    <location>
        <begin position="18"/>
        <end position="136"/>
    </location>
</feature>
<keyword evidence="4" id="KW-1185">Reference proteome</keyword>
<comment type="caution">
    <text evidence="3">The sequence shown here is derived from an EMBL/GenBank/DDBJ whole genome shotgun (WGS) entry which is preliminary data.</text>
</comment>
<feature type="region of interest" description="Disordered" evidence="1">
    <location>
        <begin position="150"/>
        <end position="184"/>
    </location>
</feature>
<sequence length="304" mass="33287">MDESLEDEWEYVYDTSQTQTITLTVDLSATPLGPSTTTTNPDSDKQQSDNVASTDSIRSKSSASIQFLDLPSRAPYISYKGQIFTGTWGETLGTDLIFASTSDVPDNIKPVVQSRDGKWCLLAVSQTTLVAKPVELIKRNRVQAQTLAANGNGDGALASNPGDNDSSASTESRKPFTIVLPSDADPRQRKQATFLEQLMAIKIAKGEKDVAYLGKAAKYIDPEGHERRGHLYSKRDWDLLDEGVTDQRPEQTKKARRGDRIEGGSSASEDSQGNRDGEDEINMTDRDIDSDGDEDVGESQEDDE</sequence>
<feature type="region of interest" description="Disordered" evidence="1">
    <location>
        <begin position="26"/>
        <end position="57"/>
    </location>
</feature>
<reference evidence="3" key="1">
    <citation type="submission" date="2021-03" db="EMBL/GenBank/DDBJ databases">
        <authorList>
            <person name="Tagirdzhanova G."/>
        </authorList>
    </citation>
    <scope>NUCLEOTIDE SEQUENCE</scope>
</reference>
<dbReference type="Pfam" id="PF10419">
    <property type="entry name" value="TFIIIC_sub6"/>
    <property type="match status" value="1"/>
</dbReference>
<feature type="compositionally biased region" description="Polar residues" evidence="1">
    <location>
        <begin position="161"/>
        <end position="170"/>
    </location>
</feature>
<evidence type="ECO:0000259" key="2">
    <source>
        <dbReference type="Pfam" id="PF10419"/>
    </source>
</evidence>
<dbReference type="InterPro" id="IPR019481">
    <property type="entry name" value="TFIIIC_triple_barrel"/>
</dbReference>
<dbReference type="Gene3D" id="2.60.40.4370">
    <property type="match status" value="1"/>
</dbReference>
<dbReference type="OrthoDB" id="1877767at2759"/>
<evidence type="ECO:0000313" key="3">
    <source>
        <dbReference type="EMBL" id="CAF9914562.1"/>
    </source>
</evidence>
<gene>
    <name evidence="3" type="ORF">GOMPHAMPRED_008194</name>
</gene>
<dbReference type="Proteomes" id="UP000664169">
    <property type="component" value="Unassembled WGS sequence"/>
</dbReference>
<feature type="compositionally biased region" description="Acidic residues" evidence="1">
    <location>
        <begin position="290"/>
        <end position="304"/>
    </location>
</feature>
<name>A0A8H3EXY7_9LECA</name>
<organism evidence="3 4">
    <name type="scientific">Gomphillus americanus</name>
    <dbReference type="NCBI Taxonomy" id="1940652"/>
    <lineage>
        <taxon>Eukaryota</taxon>
        <taxon>Fungi</taxon>
        <taxon>Dikarya</taxon>
        <taxon>Ascomycota</taxon>
        <taxon>Pezizomycotina</taxon>
        <taxon>Lecanoromycetes</taxon>
        <taxon>OSLEUM clade</taxon>
        <taxon>Ostropomycetidae</taxon>
        <taxon>Ostropales</taxon>
        <taxon>Graphidaceae</taxon>
        <taxon>Gomphilloideae</taxon>
        <taxon>Gomphillus</taxon>
    </lineage>
</organism>
<feature type="region of interest" description="Disordered" evidence="1">
    <location>
        <begin position="242"/>
        <end position="304"/>
    </location>
</feature>
<feature type="compositionally biased region" description="Basic and acidic residues" evidence="1">
    <location>
        <begin position="245"/>
        <end position="262"/>
    </location>
</feature>
<evidence type="ECO:0000313" key="4">
    <source>
        <dbReference type="Proteomes" id="UP000664169"/>
    </source>
</evidence>